<sequence>MSCSENDSTNSGSSPSREADFDEYGQFGYALEPEYTEEELHEMEAAESSRNQDILSNPRQFNTDWCSCTKCIVMPLLTECLCCHEFTLFDGNIELGECISDNIDFRTSQIEDIYRHLSRLLSGVGSEHSQLASEIGTDISQKFEQCETDTATILKEITKRIQCIDEVKSERSSRRSSRSNRSVSERSHVSSRISNASKLSETAARAAELKTKLKYIEAESKAKLELDKIQTRRELETAEVKLEILEGTVSASHDQNKNSSVPNILSSYVPFTSDTNVDYAINQNQPVVAPFVSSSGLNPEVNEFVPIQRETSGFRAMDHVQTDSVHVDLPKTEMPIMSKTISSDVVTDLAKSFADQVNLNRLPPPEPPIFNGDPLKYASWKVAFDSLIERRNIPPLEQIHYLRRYVGDSVREVIENFFLIATDDSYFDAKKLLDQRYGDPFIVGNAFRDRLEKWPKIASRDSLGLRKFSDYIKQCLSAMKTIKNLNVLNDDRENRKLLSKLPDWIVTRWGRIVAQHKSDHHTFPSFQTFSVFIERESTIANDPVTSLNSLKTDSTPRNTDTNFRSVKNDRDTPRRNAFATETKSTSYDRTKESNSGANKNCLFCHKAGHILDSCRNYLAKSVQERKEFAKRTGLCFACLGSGHLSKQCNKRATCSICTKRHPTAFHGDVVKQYPNNSKQPTPCNEEKELYKSQTGAVLMSITESCGKSSMIVPVYLSHTDNQQHEILVYALLDTQSDTTFILDNTRQTLGLSGTDVKLSLSTMHSQNSIVDSCKIDGLIVRAYDSDMKITLPSTFARDILPANRAHIPTGDMARRWPQLEKIASQLMPVSDCEFGLLIGYNCARALTPREVIPTTDDGPYAQKTDLGWGIVGIVDPSCIDNALTTHSHRMIAFESHVLFTIRNCTKLVSPVEVARMMELDFSERTHDKQSMSFDDKRFLNILESGIRVNDGHYEMPLTFKGSEPILPNNKSQAIQRFNHLRKRLRNDARYRNDYFKKAVNLIHGSVEMCNKRGLRLHKFLSNSKDVLAHIPEKDRAKELNLNLSHDELPTTKTLGIEWCIELDVFQFRITLNNKPPTRRGMLSTLSAVYDPLGIISPIILVGKQLLQDLCKDQTDWDTPLPEDIQNKWERWKQDLIDLELLKINRCFKPVDFGEVKFIEFHHFSDASSNGYGQCSYVRLFNFKQQVHCALVIGKSRVVPLKPITIPRLELTAAVISVKISAILRDELEYSDKNVTEYFWTDSNVVLGYIANDSRRFHVFVANRVQQIRDNTEPFQWNYVSSAENPADIASRGATPIKLRESKWFTGPDFLWNAEHVVRKELSDTYKPLLNDPEVRKVKVMSTSTCLPPPASILERLEYFSDWNRAKHATALCLNLRNALLAKRPKGTCLSVNVEDMRQAELEIVKRVQNTFFKEELLILRSFDSEGPFEANDSVKVRNNTMKKKSSLYKLDPFLDQDGIIRVGGRIRRADLSIDLKHPIILPRHSHVTELIMRYFHEKSFHQGRGITTNTIRSHGYWIIGCSSASRQKWIAPKRNLSVGDIVMIKDDNLVRNMWRLGRICKTFIDDDNLVRKVRLAVGSTNLDRRGVRKSKLTELERPIHKLVLLQETE</sequence>
<evidence type="ECO:0000259" key="3">
    <source>
        <dbReference type="SMART" id="SM00343"/>
    </source>
</evidence>
<feature type="domain" description="CCHC-type" evidence="3">
    <location>
        <begin position="600"/>
        <end position="616"/>
    </location>
</feature>
<organism evidence="4 5">
    <name type="scientific">Mytilus edulis</name>
    <name type="common">Blue mussel</name>
    <dbReference type="NCBI Taxonomy" id="6550"/>
    <lineage>
        <taxon>Eukaryota</taxon>
        <taxon>Metazoa</taxon>
        <taxon>Spiralia</taxon>
        <taxon>Lophotrochozoa</taxon>
        <taxon>Mollusca</taxon>
        <taxon>Bivalvia</taxon>
        <taxon>Autobranchia</taxon>
        <taxon>Pteriomorphia</taxon>
        <taxon>Mytilida</taxon>
        <taxon>Mytiloidea</taxon>
        <taxon>Mytilidae</taxon>
        <taxon>Mytilinae</taxon>
        <taxon>Mytilus</taxon>
    </lineage>
</organism>
<dbReference type="InterPro" id="IPR001878">
    <property type="entry name" value="Znf_CCHC"/>
</dbReference>
<reference evidence="4" key="1">
    <citation type="submission" date="2021-03" db="EMBL/GenBank/DDBJ databases">
        <authorList>
            <person name="Bekaert M."/>
        </authorList>
    </citation>
    <scope>NUCLEOTIDE SEQUENCE</scope>
</reference>
<dbReference type="Proteomes" id="UP000683360">
    <property type="component" value="Unassembled WGS sequence"/>
</dbReference>
<protein>
    <recommendedName>
        <fullName evidence="3">CCHC-type domain-containing protein</fullName>
    </recommendedName>
</protein>
<dbReference type="OrthoDB" id="10025024at2759"/>
<dbReference type="GO" id="GO:0003676">
    <property type="term" value="F:nucleic acid binding"/>
    <property type="evidence" value="ECO:0007669"/>
    <property type="project" value="InterPro"/>
</dbReference>
<proteinExistence type="predicted"/>
<dbReference type="InterPro" id="IPR040676">
    <property type="entry name" value="DUF5641"/>
</dbReference>
<comment type="caution">
    <text evidence="4">The sequence shown here is derived from an EMBL/GenBank/DDBJ whole genome shotgun (WGS) entry which is preliminary data.</text>
</comment>
<dbReference type="PANTHER" id="PTHR47331">
    <property type="entry name" value="PHD-TYPE DOMAIN-CONTAINING PROTEIN"/>
    <property type="match status" value="1"/>
</dbReference>
<keyword evidence="5" id="KW-1185">Reference proteome</keyword>
<dbReference type="SMART" id="SM00343">
    <property type="entry name" value="ZnF_C2HC"/>
    <property type="match status" value="2"/>
</dbReference>
<feature type="region of interest" description="Disordered" evidence="2">
    <location>
        <begin position="172"/>
        <end position="197"/>
    </location>
</feature>
<dbReference type="Pfam" id="PF18701">
    <property type="entry name" value="DUF5641"/>
    <property type="match status" value="1"/>
</dbReference>
<name>A0A8S3V3W8_MYTED</name>
<dbReference type="InterPro" id="IPR036875">
    <property type="entry name" value="Znf_CCHC_sf"/>
</dbReference>
<feature type="domain" description="CCHC-type" evidence="3">
    <location>
        <begin position="634"/>
        <end position="650"/>
    </location>
</feature>
<evidence type="ECO:0000256" key="1">
    <source>
        <dbReference type="SAM" id="Coils"/>
    </source>
</evidence>
<dbReference type="PANTHER" id="PTHR47331:SF5">
    <property type="entry name" value="RIBONUCLEASE H"/>
    <property type="match status" value="1"/>
</dbReference>
<dbReference type="GO" id="GO:0008270">
    <property type="term" value="F:zinc ion binding"/>
    <property type="evidence" value="ECO:0007669"/>
    <property type="project" value="InterPro"/>
</dbReference>
<dbReference type="Pfam" id="PF03564">
    <property type="entry name" value="DUF1759"/>
    <property type="match status" value="1"/>
</dbReference>
<dbReference type="EMBL" id="CAJPWZ010002975">
    <property type="protein sequence ID" value="CAG2249572.1"/>
    <property type="molecule type" value="Genomic_DNA"/>
</dbReference>
<feature type="region of interest" description="Disordered" evidence="2">
    <location>
        <begin position="545"/>
        <end position="593"/>
    </location>
</feature>
<keyword evidence="1" id="KW-0175">Coiled coil</keyword>
<evidence type="ECO:0000313" key="4">
    <source>
        <dbReference type="EMBL" id="CAG2249572.1"/>
    </source>
</evidence>
<evidence type="ECO:0000313" key="5">
    <source>
        <dbReference type="Proteomes" id="UP000683360"/>
    </source>
</evidence>
<dbReference type="InterPro" id="IPR008042">
    <property type="entry name" value="Retrotrans_Pao"/>
</dbReference>
<feature type="coiled-coil region" evidence="1">
    <location>
        <begin position="199"/>
        <end position="248"/>
    </location>
</feature>
<dbReference type="Gene3D" id="4.10.60.10">
    <property type="entry name" value="Zinc finger, CCHC-type"/>
    <property type="match status" value="1"/>
</dbReference>
<feature type="compositionally biased region" description="Polar residues" evidence="2">
    <location>
        <begin position="1"/>
        <end position="16"/>
    </location>
</feature>
<dbReference type="InterPro" id="IPR005312">
    <property type="entry name" value="DUF1759"/>
</dbReference>
<evidence type="ECO:0000256" key="2">
    <source>
        <dbReference type="SAM" id="MobiDB-lite"/>
    </source>
</evidence>
<feature type="region of interest" description="Disordered" evidence="2">
    <location>
        <begin position="1"/>
        <end position="20"/>
    </location>
</feature>
<gene>
    <name evidence="4" type="ORF">MEDL_61367</name>
</gene>
<feature type="compositionally biased region" description="Polar residues" evidence="2">
    <location>
        <begin position="545"/>
        <end position="565"/>
    </location>
</feature>
<accession>A0A8S3V3W8</accession>
<dbReference type="Pfam" id="PF05380">
    <property type="entry name" value="Peptidase_A17"/>
    <property type="match status" value="1"/>
</dbReference>
<dbReference type="SUPFAM" id="SSF57756">
    <property type="entry name" value="Retrovirus zinc finger-like domains"/>
    <property type="match status" value="1"/>
</dbReference>